<dbReference type="Proteomes" id="UP001279734">
    <property type="component" value="Unassembled WGS sequence"/>
</dbReference>
<evidence type="ECO:0000256" key="2">
    <source>
        <dbReference type="ARBA" id="ARBA00022679"/>
    </source>
</evidence>
<organism evidence="5 6">
    <name type="scientific">Nepenthes gracilis</name>
    <name type="common">Slender pitcher plant</name>
    <dbReference type="NCBI Taxonomy" id="150966"/>
    <lineage>
        <taxon>Eukaryota</taxon>
        <taxon>Viridiplantae</taxon>
        <taxon>Streptophyta</taxon>
        <taxon>Embryophyta</taxon>
        <taxon>Tracheophyta</taxon>
        <taxon>Spermatophyta</taxon>
        <taxon>Magnoliopsida</taxon>
        <taxon>eudicotyledons</taxon>
        <taxon>Gunneridae</taxon>
        <taxon>Pentapetalae</taxon>
        <taxon>Caryophyllales</taxon>
        <taxon>Nepenthaceae</taxon>
        <taxon>Nepenthes</taxon>
    </lineage>
</organism>
<keyword evidence="2" id="KW-0808">Transferase</keyword>
<evidence type="ECO:0000313" key="6">
    <source>
        <dbReference type="Proteomes" id="UP001279734"/>
    </source>
</evidence>
<dbReference type="InterPro" id="IPR042086">
    <property type="entry name" value="MeTrfase_capping"/>
</dbReference>
<comment type="caution">
    <text evidence="5">The sequence shown here is derived from an EMBL/GenBank/DDBJ whole genome shotgun (WGS) entry which is preliminary data.</text>
</comment>
<dbReference type="InterPro" id="IPR005299">
    <property type="entry name" value="MeTrfase_7"/>
</dbReference>
<dbReference type="PANTHER" id="PTHR31009">
    <property type="entry name" value="S-ADENOSYL-L-METHIONINE:CARBOXYL METHYLTRANSFERASE FAMILY PROTEIN"/>
    <property type="match status" value="1"/>
</dbReference>
<dbReference type="GO" id="GO:0046872">
    <property type="term" value="F:metal ion binding"/>
    <property type="evidence" value="ECO:0007669"/>
    <property type="project" value="UniProtKB-KW"/>
</dbReference>
<dbReference type="Pfam" id="PF03492">
    <property type="entry name" value="Methyltransf_7"/>
    <property type="match status" value="1"/>
</dbReference>
<dbReference type="SUPFAM" id="SSF53335">
    <property type="entry name" value="S-adenosyl-L-methionine-dependent methyltransferases"/>
    <property type="match status" value="1"/>
</dbReference>
<dbReference type="InterPro" id="IPR029063">
    <property type="entry name" value="SAM-dependent_MTases_sf"/>
</dbReference>
<keyword evidence="1" id="KW-0489">Methyltransferase</keyword>
<proteinExistence type="predicted"/>
<gene>
    <name evidence="5" type="ORF">Nepgr_019796</name>
</gene>
<accession>A0AAD3XVJ8</accession>
<name>A0AAD3XVJ8_NEPGR</name>
<feature type="non-terminal residue" evidence="5">
    <location>
        <position position="1"/>
    </location>
</feature>
<evidence type="ECO:0000256" key="3">
    <source>
        <dbReference type="ARBA" id="ARBA00022723"/>
    </source>
</evidence>
<keyword evidence="6" id="KW-1185">Reference proteome</keyword>
<reference evidence="5" key="1">
    <citation type="submission" date="2023-05" db="EMBL/GenBank/DDBJ databases">
        <title>Nepenthes gracilis genome sequencing.</title>
        <authorList>
            <person name="Fukushima K."/>
        </authorList>
    </citation>
    <scope>NUCLEOTIDE SEQUENCE</scope>
    <source>
        <strain evidence="5">SING2019-196</strain>
    </source>
</reference>
<dbReference type="Gene3D" id="1.10.1200.270">
    <property type="entry name" value="Methyltransferase, alpha-helical capping domain"/>
    <property type="match status" value="1"/>
</dbReference>
<dbReference type="AlphaFoldDB" id="A0AAD3XVJ8"/>
<keyword evidence="3" id="KW-0479">Metal-binding</keyword>
<dbReference type="EMBL" id="BSYO01000018">
    <property type="protein sequence ID" value="GMH17955.1"/>
    <property type="molecule type" value="Genomic_DNA"/>
</dbReference>
<keyword evidence="4" id="KW-0460">Magnesium</keyword>
<evidence type="ECO:0000313" key="5">
    <source>
        <dbReference type="EMBL" id="GMH17955.1"/>
    </source>
</evidence>
<sequence length="122" mass="13812">GLIERKKLETFNWPFYTPTVEEVVELIEGEGSFSLHKLKTFTVGWDAGCDSSNPKVRAKYIADSIRAIAEPLLAKDFGAAIMDDLFLRFQEFLVKLVATSKREYLNIVVSLIRKASNFNVSH</sequence>
<protein>
    <submittedName>
        <fullName evidence="5">Uncharacterized protein</fullName>
    </submittedName>
</protein>
<evidence type="ECO:0000256" key="1">
    <source>
        <dbReference type="ARBA" id="ARBA00022603"/>
    </source>
</evidence>
<evidence type="ECO:0000256" key="4">
    <source>
        <dbReference type="ARBA" id="ARBA00022842"/>
    </source>
</evidence>
<dbReference type="GO" id="GO:0032259">
    <property type="term" value="P:methylation"/>
    <property type="evidence" value="ECO:0007669"/>
    <property type="project" value="UniProtKB-KW"/>
</dbReference>
<dbReference type="GO" id="GO:0008168">
    <property type="term" value="F:methyltransferase activity"/>
    <property type="evidence" value="ECO:0007669"/>
    <property type="project" value="UniProtKB-KW"/>
</dbReference>